<name>A0A1I6PJ72_9FLAO</name>
<reference evidence="4 5" key="1">
    <citation type="submission" date="2016-10" db="EMBL/GenBank/DDBJ databases">
        <authorList>
            <person name="de Groot N.N."/>
        </authorList>
    </citation>
    <scope>NUCLEOTIDE SEQUENCE [LARGE SCALE GENOMIC DNA]</scope>
    <source>
        <strain evidence="4 5">CGMCC 1.6114</strain>
    </source>
</reference>
<evidence type="ECO:0000313" key="5">
    <source>
        <dbReference type="Proteomes" id="UP000183209"/>
    </source>
</evidence>
<dbReference type="PANTHER" id="PTHR42693:SF53">
    <property type="entry name" value="ENDO-4-O-SULFATASE"/>
    <property type="match status" value="1"/>
</dbReference>
<dbReference type="GO" id="GO:0004065">
    <property type="term" value="F:arylsulfatase activity"/>
    <property type="evidence" value="ECO:0007669"/>
    <property type="project" value="TreeGrafter"/>
</dbReference>
<dbReference type="RefSeq" id="WP_083425834.1">
    <property type="nucleotide sequence ID" value="NZ_FPAG01000001.1"/>
</dbReference>
<dbReference type="Proteomes" id="UP000183209">
    <property type="component" value="Unassembled WGS sequence"/>
</dbReference>
<feature type="domain" description="Sulfatase N-terminal" evidence="3">
    <location>
        <begin position="38"/>
        <end position="371"/>
    </location>
</feature>
<accession>A0A1I6PJ72</accession>
<proteinExistence type="inferred from homology"/>
<dbReference type="AlphaFoldDB" id="A0A1I6PJ72"/>
<dbReference type="Pfam" id="PF00884">
    <property type="entry name" value="Sulfatase"/>
    <property type="match status" value="1"/>
</dbReference>
<evidence type="ECO:0000313" key="4">
    <source>
        <dbReference type="EMBL" id="SFS40223.1"/>
    </source>
</evidence>
<dbReference type="CDD" id="cd16145">
    <property type="entry name" value="ARS_like"/>
    <property type="match status" value="1"/>
</dbReference>
<dbReference type="PROSITE" id="PS51257">
    <property type="entry name" value="PROKAR_LIPOPROTEIN"/>
    <property type="match status" value="1"/>
</dbReference>
<evidence type="ECO:0000259" key="3">
    <source>
        <dbReference type="Pfam" id="PF00884"/>
    </source>
</evidence>
<dbReference type="InterPro" id="IPR017850">
    <property type="entry name" value="Alkaline_phosphatase_core_sf"/>
</dbReference>
<comment type="similarity">
    <text evidence="1">Belongs to the sulfatase family.</text>
</comment>
<dbReference type="SUPFAM" id="SSF53649">
    <property type="entry name" value="Alkaline phosphatase-like"/>
    <property type="match status" value="1"/>
</dbReference>
<sequence>MKSILSIPVRLIVLMTLIAGVSCNTNSKETADQSASKPNIVFIIADDMGIGDLGSYGQKHIKTPNLDQLAQGGMRFTQFYAGSTVCAPSRASLMTGQHTGVTHIRGNGEFPLREQDTIIPQLLKKQGYRTAMYGKWGLGVQGTPGSPEKKGWDEFTGHLHHVDAHFQRPDSVWTLNEGKPEKLATPKDSYGNNIFTEKALSFIKEQSEETPFFLYLSFTVPHAELVVPEQYMKQYLDEEGNSVFSPEKAWPDGRHYGGQPFPKAAYAAMVSSIDDYVGEVVSALKQKGLDKNTLVVFTSDNGTHIEGGRQRSDVDFFKSSGVHKGVKRDLYEGGIREPFIAYWPGTIKANQVSDHVGAFWDILPTFYELSGGNPEGLNTTGISFLNELYGKSKQEKHDHLYWEFYEGGGKQAVLKDEWKAIRLKVKKDRNAPIELYNLANDPSEEKNVADDYPDVVKMMDSIMTASHTENPLFSFDK</sequence>
<keyword evidence="2" id="KW-0378">Hydrolase</keyword>
<dbReference type="Gene3D" id="3.40.720.10">
    <property type="entry name" value="Alkaline Phosphatase, subunit A"/>
    <property type="match status" value="1"/>
</dbReference>
<evidence type="ECO:0000256" key="2">
    <source>
        <dbReference type="ARBA" id="ARBA00022801"/>
    </source>
</evidence>
<dbReference type="PANTHER" id="PTHR42693">
    <property type="entry name" value="ARYLSULFATASE FAMILY MEMBER"/>
    <property type="match status" value="1"/>
</dbReference>
<dbReference type="OrthoDB" id="9765065at2"/>
<protein>
    <submittedName>
        <fullName evidence="4">Arylsulfatase A</fullName>
    </submittedName>
</protein>
<gene>
    <name evidence="4" type="ORF">SAMN04487906_0328</name>
</gene>
<dbReference type="EMBL" id="FPAG01000001">
    <property type="protein sequence ID" value="SFS40223.1"/>
    <property type="molecule type" value="Genomic_DNA"/>
</dbReference>
<organism evidence="4 5">
    <name type="scientific">Zhouia amylolytica</name>
    <dbReference type="NCBI Taxonomy" id="376730"/>
    <lineage>
        <taxon>Bacteria</taxon>
        <taxon>Pseudomonadati</taxon>
        <taxon>Bacteroidota</taxon>
        <taxon>Flavobacteriia</taxon>
        <taxon>Flavobacteriales</taxon>
        <taxon>Flavobacteriaceae</taxon>
        <taxon>Zhouia</taxon>
    </lineage>
</organism>
<dbReference type="Gene3D" id="3.30.1120.10">
    <property type="match status" value="1"/>
</dbReference>
<evidence type="ECO:0000256" key="1">
    <source>
        <dbReference type="ARBA" id="ARBA00008779"/>
    </source>
</evidence>
<dbReference type="InterPro" id="IPR000917">
    <property type="entry name" value="Sulfatase_N"/>
</dbReference>
<dbReference type="InterPro" id="IPR050738">
    <property type="entry name" value="Sulfatase"/>
</dbReference>